<comment type="caution">
    <text evidence="7">The sequence shown here is derived from an EMBL/GenBank/DDBJ whole genome shotgun (WGS) entry which is preliminary data.</text>
</comment>
<protein>
    <recommendedName>
        <fullName evidence="6">Exonuclease domain-containing protein</fullName>
    </recommendedName>
</protein>
<dbReference type="SUPFAM" id="SSF53098">
    <property type="entry name" value="Ribonuclease H-like"/>
    <property type="match status" value="1"/>
</dbReference>
<evidence type="ECO:0000313" key="7">
    <source>
        <dbReference type="EMBL" id="CAB3382111.1"/>
    </source>
</evidence>
<dbReference type="GO" id="GO:0003676">
    <property type="term" value="F:nucleic acid binding"/>
    <property type="evidence" value="ECO:0007669"/>
    <property type="project" value="InterPro"/>
</dbReference>
<proteinExistence type="inferred from homology"/>
<dbReference type="InterPro" id="IPR047021">
    <property type="entry name" value="REXO1/3/4-like"/>
</dbReference>
<feature type="domain" description="Exonuclease" evidence="6">
    <location>
        <begin position="138"/>
        <end position="272"/>
    </location>
</feature>
<dbReference type="SMART" id="SM00479">
    <property type="entry name" value="EXOIII"/>
    <property type="match status" value="1"/>
</dbReference>
<comment type="subcellular location">
    <subcellularLocation>
        <location evidence="1">Nucleus</location>
    </subcellularLocation>
</comment>
<evidence type="ECO:0000256" key="3">
    <source>
        <dbReference type="ARBA" id="ARBA00022722"/>
    </source>
</evidence>
<organism evidence="7 8">
    <name type="scientific">Cloeon dipterum</name>
    <dbReference type="NCBI Taxonomy" id="197152"/>
    <lineage>
        <taxon>Eukaryota</taxon>
        <taxon>Metazoa</taxon>
        <taxon>Ecdysozoa</taxon>
        <taxon>Arthropoda</taxon>
        <taxon>Hexapoda</taxon>
        <taxon>Insecta</taxon>
        <taxon>Pterygota</taxon>
        <taxon>Palaeoptera</taxon>
        <taxon>Ephemeroptera</taxon>
        <taxon>Pisciforma</taxon>
        <taxon>Baetidae</taxon>
        <taxon>Cloeon</taxon>
    </lineage>
</organism>
<keyword evidence="8" id="KW-1185">Reference proteome</keyword>
<evidence type="ECO:0000256" key="2">
    <source>
        <dbReference type="ARBA" id="ARBA00006357"/>
    </source>
</evidence>
<evidence type="ECO:0000256" key="1">
    <source>
        <dbReference type="ARBA" id="ARBA00004123"/>
    </source>
</evidence>
<dbReference type="InterPro" id="IPR036397">
    <property type="entry name" value="RNaseH_sf"/>
</dbReference>
<comment type="similarity">
    <text evidence="2">Belongs to the REXO1/REXO3 family.</text>
</comment>
<dbReference type="PANTHER" id="PTHR12801:SF115">
    <property type="entry name" value="FI18136P1-RELATED"/>
    <property type="match status" value="1"/>
</dbReference>
<dbReference type="Proteomes" id="UP000494165">
    <property type="component" value="Unassembled WGS sequence"/>
</dbReference>
<keyword evidence="3" id="KW-0540">Nuclease</keyword>
<dbReference type="InterPro" id="IPR013520">
    <property type="entry name" value="Ribonucl_H"/>
</dbReference>
<name>A0A8S1DVB6_9INSE</name>
<sequence>MATEHVDSLHQISIYCKLQPHIRSKKQLDEFYSRFDPNSGNTAESRKCERCKIDYTLRMDSNGVPEPLDKFNLCEFHTSSVSFNKFPDEYYYACCNGYTYIGRKIKPCKTHNYHVSENPAFFKNGIVSSASISGSNKVVYALDCEMCATVNGYECCQVTLLDEAGKVVYESLVKPEGFILDYETELSGITKETMENGPCKSLKEVQNDLLKFIKEDTILMGYGINDELTSLKLHHDKLINSVIFETRQRHRCISSVRELAKNIFVLESLREEMRREKKEEASCTCVSWRNFKTIFD</sequence>
<dbReference type="OrthoDB" id="206335at2759"/>
<evidence type="ECO:0000256" key="4">
    <source>
        <dbReference type="ARBA" id="ARBA00022801"/>
    </source>
</evidence>
<dbReference type="GO" id="GO:0005634">
    <property type="term" value="C:nucleus"/>
    <property type="evidence" value="ECO:0007669"/>
    <property type="project" value="UniProtKB-SubCell"/>
</dbReference>
<keyword evidence="5" id="KW-0539">Nucleus</keyword>
<evidence type="ECO:0000313" key="8">
    <source>
        <dbReference type="Proteomes" id="UP000494165"/>
    </source>
</evidence>
<keyword evidence="4" id="KW-0378">Hydrolase</keyword>
<dbReference type="PANTHER" id="PTHR12801">
    <property type="entry name" value="RNA EXONUCLEASE REXO1 / RECO3 FAMILY MEMBER-RELATED"/>
    <property type="match status" value="1"/>
</dbReference>
<dbReference type="Pfam" id="PF00929">
    <property type="entry name" value="RNase_T"/>
    <property type="match status" value="1"/>
</dbReference>
<reference evidence="7 8" key="1">
    <citation type="submission" date="2020-04" db="EMBL/GenBank/DDBJ databases">
        <authorList>
            <person name="Alioto T."/>
            <person name="Alioto T."/>
            <person name="Gomez Garrido J."/>
        </authorList>
    </citation>
    <scope>NUCLEOTIDE SEQUENCE [LARGE SCALE GENOMIC DNA]</scope>
</reference>
<dbReference type="Gene3D" id="3.30.420.10">
    <property type="entry name" value="Ribonuclease H-like superfamily/Ribonuclease H"/>
    <property type="match status" value="1"/>
</dbReference>
<dbReference type="GO" id="GO:0004527">
    <property type="term" value="F:exonuclease activity"/>
    <property type="evidence" value="ECO:0007669"/>
    <property type="project" value="InterPro"/>
</dbReference>
<dbReference type="AlphaFoldDB" id="A0A8S1DVB6"/>
<gene>
    <name evidence="7" type="ORF">CLODIP_2_CD01027</name>
</gene>
<evidence type="ECO:0000256" key="5">
    <source>
        <dbReference type="ARBA" id="ARBA00023242"/>
    </source>
</evidence>
<evidence type="ECO:0000259" key="6">
    <source>
        <dbReference type="SMART" id="SM00479"/>
    </source>
</evidence>
<dbReference type="EMBL" id="CADEPI010000257">
    <property type="protein sequence ID" value="CAB3382111.1"/>
    <property type="molecule type" value="Genomic_DNA"/>
</dbReference>
<dbReference type="InterPro" id="IPR012337">
    <property type="entry name" value="RNaseH-like_sf"/>
</dbReference>
<accession>A0A8S1DVB6</accession>